<dbReference type="EMBL" id="DF967972">
    <property type="protein sequence ID" value="GAP12731.1"/>
    <property type="molecule type" value="Genomic_DNA"/>
</dbReference>
<keyword evidence="1" id="KW-0472">Membrane</keyword>
<evidence type="ECO:0000313" key="2">
    <source>
        <dbReference type="EMBL" id="GAP12731.1"/>
    </source>
</evidence>
<reference evidence="2" key="1">
    <citation type="submission" date="2015-07" db="EMBL/GenBank/DDBJ databases">
        <title>Draft Genome Sequences of Anaerolinea thermolimosa IMO-1, Bellilinea caldifistulae GOMI-1, Leptolinea tardivitalis YMTK-2, Levilinea saccharolytica KIBI-1,Longilinea arvoryzae KOME-1, Previously Described as Members of the Anaerolineaceae (Chloroflexi).</title>
        <authorList>
            <person name="Sekiguchi Y."/>
            <person name="Ohashi A."/>
            <person name="Matsuura N."/>
            <person name="Tourlousse M.D."/>
        </authorList>
    </citation>
    <scope>NUCLEOTIDE SEQUENCE [LARGE SCALE GENOMIC DNA]</scope>
    <source>
        <strain evidence="2">KOME-1</strain>
    </source>
</reference>
<dbReference type="RefSeq" id="WP_152031662.1">
    <property type="nucleotide sequence ID" value="NZ_DF967972.1"/>
</dbReference>
<dbReference type="AlphaFoldDB" id="A0A0S7BG22"/>
<evidence type="ECO:0000313" key="3">
    <source>
        <dbReference type="Proteomes" id="UP000055060"/>
    </source>
</evidence>
<keyword evidence="1" id="KW-0812">Transmembrane</keyword>
<keyword evidence="1" id="KW-1133">Transmembrane helix</keyword>
<proteinExistence type="predicted"/>
<protein>
    <submittedName>
        <fullName evidence="2">Uncharacterized protein</fullName>
    </submittedName>
</protein>
<evidence type="ECO:0000256" key="1">
    <source>
        <dbReference type="SAM" id="Phobius"/>
    </source>
</evidence>
<organism evidence="2">
    <name type="scientific">Longilinea arvoryzae</name>
    <dbReference type="NCBI Taxonomy" id="360412"/>
    <lineage>
        <taxon>Bacteria</taxon>
        <taxon>Bacillati</taxon>
        <taxon>Chloroflexota</taxon>
        <taxon>Anaerolineae</taxon>
        <taxon>Anaerolineales</taxon>
        <taxon>Anaerolineaceae</taxon>
        <taxon>Longilinea</taxon>
    </lineage>
</organism>
<feature type="transmembrane region" description="Helical" evidence="1">
    <location>
        <begin position="30"/>
        <end position="49"/>
    </location>
</feature>
<sequence>MTEQSTLSNKSLSSDKRLYRVWKFIKRNRIHIFILIISVAYLAFAPGIIARYSGKLGKPIDRNITLPAPADKISYSLDSYQEVVIDHQKLQQILGWAFLLEEPDQAKYDKYLVLQSNDRIYYFQYETKKRDDVQAYYENLGLDIVNSGFRAYISADNIQSGWYNIGFVFTGKSGQGVIYSKTNDYLKRTPNSVSINTGILP</sequence>
<accession>A0A0S7BG22</accession>
<keyword evidence="3" id="KW-1185">Reference proteome</keyword>
<dbReference type="Proteomes" id="UP000055060">
    <property type="component" value="Unassembled WGS sequence"/>
</dbReference>
<gene>
    <name evidence="2" type="ORF">LARV_00467</name>
</gene>
<name>A0A0S7BG22_9CHLR</name>